<sequence length="632" mass="69553">MSTPTLASSKPKKAASAASPANTKTAAAVSATAASPTPAAPLRDGFGALPHAQGTTFRVWAPAASAVSVIGTFNNWDKAASPLQAEEGGNWAADLPGVKPGDGYKFVLQTPAGELTRNDPYARSVTNSAGHSLVFDPLDFDWEGDNFQMPAWNELVIYELHIGTFNVKETGKPGTFRDVIERLDYLQGLGINCIEIMPATEFPGAYSWGYNPSNPFALESDYGGAEAFRELVKAAHQHGIAVVLDVVYNHFGPGDLDLWQFDGWQENDGGGIYFYNDWRAETPWGHNRPDYGRPEVRRYILDNALMWLEDYHCDGLRMDAIAFIRNVHGEEDPGADLPDGWSLMRWVNEEIKKRQPWKITIAEDLRSNPAITGPTEQGGEGFSAQWSASFIYPVHDALTTMEDRDRDMHAIGRAVCTAYNGDAFQRVIYTESHDEVANGKSRLPEEIVPGDVENYFAKKRMVLGAALTLTAPGIPMLFQGQEFLAPGSFNDTEPLEWDWAAAHGGLTQLYRDLIALRRDLRGVTPGLRGQGCHVFHVNNDDKVLAFARWDGDPGNATVVLVNFANQAHQGYTIGLPAAGNWTVRFNSDWHGYDQDFQDFSCFGTTTETGDYDGYPQHASFDLGPYAAVILSR</sequence>
<keyword evidence="6" id="KW-0119">Carbohydrate metabolism</keyword>
<evidence type="ECO:0000256" key="4">
    <source>
        <dbReference type="ARBA" id="ARBA00012541"/>
    </source>
</evidence>
<dbReference type="Gene3D" id="2.60.40.10">
    <property type="entry name" value="Immunoglobulins"/>
    <property type="match status" value="1"/>
</dbReference>
<feature type="compositionally biased region" description="Low complexity" evidence="7">
    <location>
        <begin position="14"/>
        <end position="36"/>
    </location>
</feature>
<dbReference type="CDD" id="cd11325">
    <property type="entry name" value="AmyAc_GTHase"/>
    <property type="match status" value="1"/>
</dbReference>
<dbReference type="InterPro" id="IPR006047">
    <property type="entry name" value="GH13_cat_dom"/>
</dbReference>
<evidence type="ECO:0000256" key="6">
    <source>
        <dbReference type="ARBA" id="ARBA00023277"/>
    </source>
</evidence>
<dbReference type="SUPFAM" id="SSF51445">
    <property type="entry name" value="(Trans)glycosidases"/>
    <property type="match status" value="1"/>
</dbReference>
<dbReference type="SMART" id="SM00642">
    <property type="entry name" value="Aamy"/>
    <property type="match status" value="1"/>
</dbReference>
<evidence type="ECO:0000313" key="10">
    <source>
        <dbReference type="Proteomes" id="UP001501243"/>
    </source>
</evidence>
<dbReference type="InterPro" id="IPR006048">
    <property type="entry name" value="A-amylase/branching_C"/>
</dbReference>
<dbReference type="EC" id="2.4.1.18" evidence="4"/>
<dbReference type="RefSeq" id="WP_208132665.1">
    <property type="nucleotide sequence ID" value="NZ_BAABGQ010000011.1"/>
</dbReference>
<feature type="domain" description="Glycosyl hydrolase family 13 catalytic" evidence="8">
    <location>
        <begin position="159"/>
        <end position="517"/>
    </location>
</feature>
<evidence type="ECO:0000259" key="8">
    <source>
        <dbReference type="SMART" id="SM00642"/>
    </source>
</evidence>
<accession>A0ABP8QQI2</accession>
<dbReference type="GO" id="GO:0016787">
    <property type="term" value="F:hydrolase activity"/>
    <property type="evidence" value="ECO:0007669"/>
    <property type="project" value="UniProtKB-KW"/>
</dbReference>
<dbReference type="Proteomes" id="UP001501243">
    <property type="component" value="Unassembled WGS sequence"/>
</dbReference>
<dbReference type="InterPro" id="IPR013780">
    <property type="entry name" value="Glyco_hydro_b"/>
</dbReference>
<dbReference type="Gene3D" id="2.60.40.1180">
    <property type="entry name" value="Golgi alpha-mannosidase II"/>
    <property type="match status" value="1"/>
</dbReference>
<name>A0ABP8QQI2_9BACT</name>
<comment type="catalytic activity">
    <reaction evidence="1">
        <text>Transfers a segment of a (1-&gt;4)-alpha-D-glucan chain to a primary hydroxy group in a similar glucan chain.</text>
        <dbReference type="EC" id="2.4.1.18"/>
    </reaction>
</comment>
<evidence type="ECO:0000256" key="1">
    <source>
        <dbReference type="ARBA" id="ARBA00000826"/>
    </source>
</evidence>
<protein>
    <recommendedName>
        <fullName evidence="4">1,4-alpha-glucan branching enzyme</fullName>
        <ecNumber evidence="4">2.4.1.18</ecNumber>
    </recommendedName>
</protein>
<dbReference type="SUPFAM" id="SSF81296">
    <property type="entry name" value="E set domains"/>
    <property type="match status" value="1"/>
</dbReference>
<dbReference type="InterPro" id="IPR044143">
    <property type="entry name" value="GlgB_N_E_set_prok"/>
</dbReference>
<keyword evidence="9" id="KW-0378">Hydrolase</keyword>
<evidence type="ECO:0000256" key="5">
    <source>
        <dbReference type="ARBA" id="ARBA00022679"/>
    </source>
</evidence>
<dbReference type="InterPro" id="IPR017853">
    <property type="entry name" value="GH"/>
</dbReference>
<dbReference type="Pfam" id="PF02922">
    <property type="entry name" value="CBM_48"/>
    <property type="match status" value="1"/>
</dbReference>
<dbReference type="InterPro" id="IPR013783">
    <property type="entry name" value="Ig-like_fold"/>
</dbReference>
<dbReference type="EMBL" id="BAABGQ010000011">
    <property type="protein sequence ID" value="GAA4507359.1"/>
    <property type="molecule type" value="Genomic_DNA"/>
</dbReference>
<dbReference type="PIRSF" id="PIRSF000463">
    <property type="entry name" value="GlgB"/>
    <property type="match status" value="1"/>
</dbReference>
<evidence type="ECO:0000256" key="3">
    <source>
        <dbReference type="ARBA" id="ARBA00009000"/>
    </source>
</evidence>
<dbReference type="Pfam" id="PF02806">
    <property type="entry name" value="Alpha-amylase_C"/>
    <property type="match status" value="1"/>
</dbReference>
<evidence type="ECO:0000256" key="2">
    <source>
        <dbReference type="ARBA" id="ARBA00002953"/>
    </source>
</evidence>
<dbReference type="PANTHER" id="PTHR43651">
    <property type="entry name" value="1,4-ALPHA-GLUCAN-BRANCHING ENZYME"/>
    <property type="match status" value="1"/>
</dbReference>
<dbReference type="SUPFAM" id="SSF51011">
    <property type="entry name" value="Glycosyl hydrolase domain"/>
    <property type="match status" value="1"/>
</dbReference>
<comment type="function">
    <text evidence="2">Catalyzes the formation of the alpha-1,6-glucosidic linkages in glycogen by scission of a 1,4-alpha-linked oligosaccharide from growing alpha-1,4-glucan chains and the subsequent attachment of the oligosaccharide to the alpha-1,6 position.</text>
</comment>
<dbReference type="InterPro" id="IPR037439">
    <property type="entry name" value="Branching_enzy"/>
</dbReference>
<evidence type="ECO:0000313" key="9">
    <source>
        <dbReference type="EMBL" id="GAA4507359.1"/>
    </source>
</evidence>
<comment type="similarity">
    <text evidence="3">Belongs to the glycosyl hydrolase 13 family. GlgB subfamily.</text>
</comment>
<feature type="region of interest" description="Disordered" evidence="7">
    <location>
        <begin position="1"/>
        <end position="36"/>
    </location>
</feature>
<keyword evidence="10" id="KW-1185">Reference proteome</keyword>
<dbReference type="Pfam" id="PF00128">
    <property type="entry name" value="Alpha-amylase"/>
    <property type="match status" value="2"/>
</dbReference>
<reference evidence="10" key="1">
    <citation type="journal article" date="2019" name="Int. J. Syst. Evol. Microbiol.">
        <title>The Global Catalogue of Microorganisms (GCM) 10K type strain sequencing project: providing services to taxonomists for standard genome sequencing and annotation.</title>
        <authorList>
            <consortium name="The Broad Institute Genomics Platform"/>
            <consortium name="The Broad Institute Genome Sequencing Center for Infectious Disease"/>
            <person name="Wu L."/>
            <person name="Ma J."/>
        </authorList>
    </citation>
    <scope>NUCLEOTIDE SEQUENCE [LARGE SCALE GENOMIC DNA]</scope>
    <source>
        <strain evidence="10">JCM 17841</strain>
    </source>
</reference>
<gene>
    <name evidence="9" type="ORF">GCM10023172_37850</name>
</gene>
<proteinExistence type="inferred from homology"/>
<dbReference type="InterPro" id="IPR014756">
    <property type="entry name" value="Ig_E-set"/>
</dbReference>
<dbReference type="PANTHER" id="PTHR43651:SF11">
    <property type="entry name" value="MALTO-OLIGOSYLTREHALOSE TREHALOHYDROLASE"/>
    <property type="match status" value="1"/>
</dbReference>
<dbReference type="InterPro" id="IPR004193">
    <property type="entry name" value="Glyco_hydro_13_N"/>
</dbReference>
<organism evidence="9 10">
    <name type="scientific">Hymenobacter ginsengisoli</name>
    <dbReference type="NCBI Taxonomy" id="1051626"/>
    <lineage>
        <taxon>Bacteria</taxon>
        <taxon>Pseudomonadati</taxon>
        <taxon>Bacteroidota</taxon>
        <taxon>Cytophagia</taxon>
        <taxon>Cytophagales</taxon>
        <taxon>Hymenobacteraceae</taxon>
        <taxon>Hymenobacter</taxon>
    </lineage>
</organism>
<evidence type="ECO:0000256" key="7">
    <source>
        <dbReference type="SAM" id="MobiDB-lite"/>
    </source>
</evidence>
<comment type="caution">
    <text evidence="9">The sequence shown here is derived from an EMBL/GenBank/DDBJ whole genome shotgun (WGS) entry which is preliminary data.</text>
</comment>
<dbReference type="CDD" id="cd02855">
    <property type="entry name" value="E_set_GBE_prok_N"/>
    <property type="match status" value="1"/>
</dbReference>
<keyword evidence="5" id="KW-0808">Transferase</keyword>
<dbReference type="Gene3D" id="3.20.20.80">
    <property type="entry name" value="Glycosidases"/>
    <property type="match status" value="1"/>
</dbReference>